<proteinExistence type="predicted"/>
<evidence type="ECO:0000256" key="1">
    <source>
        <dbReference type="SAM" id="MobiDB-lite"/>
    </source>
</evidence>
<accession>A0A9P6CDE6</accession>
<keyword evidence="3" id="KW-1185">Reference proteome</keyword>
<comment type="caution">
    <text evidence="2">The sequence shown here is derived from an EMBL/GenBank/DDBJ whole genome shotgun (WGS) entry which is preliminary data.</text>
</comment>
<dbReference type="AlphaFoldDB" id="A0A9P6CDE6"/>
<dbReference type="EMBL" id="MU150281">
    <property type="protein sequence ID" value="KAF9461662.1"/>
    <property type="molecule type" value="Genomic_DNA"/>
</dbReference>
<name>A0A9P6CDE6_9AGAR</name>
<evidence type="ECO:0000313" key="3">
    <source>
        <dbReference type="Proteomes" id="UP000807353"/>
    </source>
</evidence>
<feature type="non-terminal residue" evidence="2">
    <location>
        <position position="1"/>
    </location>
</feature>
<protein>
    <submittedName>
        <fullName evidence="2">Uncharacterized protein</fullName>
    </submittedName>
</protein>
<gene>
    <name evidence="2" type="ORF">BDZ94DRAFT_1263331</name>
</gene>
<organism evidence="2 3">
    <name type="scientific">Collybia nuda</name>
    <dbReference type="NCBI Taxonomy" id="64659"/>
    <lineage>
        <taxon>Eukaryota</taxon>
        <taxon>Fungi</taxon>
        <taxon>Dikarya</taxon>
        <taxon>Basidiomycota</taxon>
        <taxon>Agaricomycotina</taxon>
        <taxon>Agaricomycetes</taxon>
        <taxon>Agaricomycetidae</taxon>
        <taxon>Agaricales</taxon>
        <taxon>Tricholomatineae</taxon>
        <taxon>Clitocybaceae</taxon>
        <taxon>Collybia</taxon>
    </lineage>
</organism>
<feature type="region of interest" description="Disordered" evidence="1">
    <location>
        <begin position="20"/>
        <end position="49"/>
    </location>
</feature>
<reference evidence="2" key="1">
    <citation type="submission" date="2020-11" db="EMBL/GenBank/DDBJ databases">
        <authorList>
            <consortium name="DOE Joint Genome Institute"/>
            <person name="Ahrendt S."/>
            <person name="Riley R."/>
            <person name="Andreopoulos W."/>
            <person name="Labutti K."/>
            <person name="Pangilinan J."/>
            <person name="Ruiz-Duenas F.J."/>
            <person name="Barrasa J.M."/>
            <person name="Sanchez-Garcia M."/>
            <person name="Camarero S."/>
            <person name="Miyauchi S."/>
            <person name="Serrano A."/>
            <person name="Linde D."/>
            <person name="Babiker R."/>
            <person name="Drula E."/>
            <person name="Ayuso-Fernandez I."/>
            <person name="Pacheco R."/>
            <person name="Padilla G."/>
            <person name="Ferreira P."/>
            <person name="Barriuso J."/>
            <person name="Kellner H."/>
            <person name="Castanera R."/>
            <person name="Alfaro M."/>
            <person name="Ramirez L."/>
            <person name="Pisabarro A.G."/>
            <person name="Kuo A."/>
            <person name="Tritt A."/>
            <person name="Lipzen A."/>
            <person name="He G."/>
            <person name="Yan M."/>
            <person name="Ng V."/>
            <person name="Cullen D."/>
            <person name="Martin F."/>
            <person name="Rosso M.-N."/>
            <person name="Henrissat B."/>
            <person name="Hibbett D."/>
            <person name="Martinez A.T."/>
            <person name="Grigoriev I.V."/>
        </authorList>
    </citation>
    <scope>NUCLEOTIDE SEQUENCE</scope>
    <source>
        <strain evidence="2">CBS 247.69</strain>
    </source>
</reference>
<sequence>YAMTSPCVCHIEWPLPPQPGKADFHPQLNHSDSSKERVGQEGTRLCVVL</sequence>
<dbReference type="Proteomes" id="UP000807353">
    <property type="component" value="Unassembled WGS sequence"/>
</dbReference>
<evidence type="ECO:0000313" key="2">
    <source>
        <dbReference type="EMBL" id="KAF9461662.1"/>
    </source>
</evidence>